<reference evidence="1 2" key="1">
    <citation type="submission" date="2019-03" db="EMBL/GenBank/DDBJ databases">
        <title>Genomic Encyclopedia of Type Strains, Phase IV (KMG-IV): sequencing the most valuable type-strain genomes for metagenomic binning, comparative biology and taxonomic classification.</title>
        <authorList>
            <person name="Goeker M."/>
        </authorList>
    </citation>
    <scope>NUCLEOTIDE SEQUENCE [LARGE SCALE GENOMIC DNA]</scope>
    <source>
        <strain evidence="1 2">DSM 2132</strain>
    </source>
</reference>
<sequence length="432" mass="47918">MSRENHKASFYDAHRSFPLKLPSALFQIFAYRRPAPYFTAGKNFGCRAAKDQSGMATRCILIIGPVNDAPNQIRFQRVFALAGAYRLDVVTPKPLPPSLEARAQAVHVVGKHLSLLRTSLQLARRLGHEDRVVVHTVYAPRLLLAGFLCRVLAQCRWVYDLYDHPSLTWSTSRGAGRVAKAGLWRLLLSPMLKLADVWIIGMHPGILSHLPMPKRECRLVMADGPGVRETSGPPPQWTSDREISLCYAGHISMRRGAGLIAEWARCYEGPPACLHLMGWETPDGVAALEAVRDEAMQHGLRLVRHGLIDHDAVLNIMRSCHIGLCPTDPDVLNYRYAYPVKVVEYLSQGLVPVATDGHGVRALLRHGENGFIARYDAASFSEAIAEAIHAVGNPDRRQELQVSMRASIKGRDWDTLNCRLLADIEAALSIAN</sequence>
<protein>
    <submittedName>
        <fullName evidence="1">Glycosyltransferase involved in cell wall biosynthesis</fullName>
    </submittedName>
</protein>
<organism evidence="1 2">
    <name type="scientific">Rhodothalassium salexigens DSM 2132</name>
    <dbReference type="NCBI Taxonomy" id="1188247"/>
    <lineage>
        <taxon>Bacteria</taxon>
        <taxon>Pseudomonadati</taxon>
        <taxon>Pseudomonadota</taxon>
        <taxon>Alphaproteobacteria</taxon>
        <taxon>Rhodothalassiales</taxon>
        <taxon>Rhodothalassiaceae</taxon>
        <taxon>Rhodothalassium</taxon>
    </lineage>
</organism>
<keyword evidence="2" id="KW-1185">Reference proteome</keyword>
<evidence type="ECO:0000313" key="2">
    <source>
        <dbReference type="Proteomes" id="UP000295399"/>
    </source>
</evidence>
<dbReference type="SUPFAM" id="SSF53756">
    <property type="entry name" value="UDP-Glycosyltransferase/glycogen phosphorylase"/>
    <property type="match status" value="1"/>
</dbReference>
<dbReference type="EMBL" id="SLXO01000004">
    <property type="protein sequence ID" value="TCP35153.1"/>
    <property type="molecule type" value="Genomic_DNA"/>
</dbReference>
<dbReference type="Gene3D" id="3.40.50.2000">
    <property type="entry name" value="Glycogen Phosphorylase B"/>
    <property type="match status" value="1"/>
</dbReference>
<dbReference type="Pfam" id="PF13692">
    <property type="entry name" value="Glyco_trans_1_4"/>
    <property type="match status" value="1"/>
</dbReference>
<dbReference type="RefSeq" id="WP_132708065.1">
    <property type="nucleotide sequence ID" value="NZ_JACIGF010000004.1"/>
</dbReference>
<dbReference type="PANTHER" id="PTHR12526:SF630">
    <property type="entry name" value="GLYCOSYLTRANSFERASE"/>
    <property type="match status" value="1"/>
</dbReference>
<keyword evidence="1" id="KW-0808">Transferase</keyword>
<dbReference type="Proteomes" id="UP000295399">
    <property type="component" value="Unassembled WGS sequence"/>
</dbReference>
<name>A0A4R2PI68_RHOSA</name>
<dbReference type="PANTHER" id="PTHR12526">
    <property type="entry name" value="GLYCOSYLTRANSFERASE"/>
    <property type="match status" value="1"/>
</dbReference>
<comment type="caution">
    <text evidence="1">The sequence shown here is derived from an EMBL/GenBank/DDBJ whole genome shotgun (WGS) entry which is preliminary data.</text>
</comment>
<proteinExistence type="predicted"/>
<gene>
    <name evidence="1" type="ORF">EV659_1042</name>
</gene>
<evidence type="ECO:0000313" key="1">
    <source>
        <dbReference type="EMBL" id="TCP35153.1"/>
    </source>
</evidence>
<dbReference type="InParanoid" id="A0A4R2PI68"/>
<dbReference type="AlphaFoldDB" id="A0A4R2PI68"/>
<accession>A0A4R2PI68</accession>
<dbReference type="GO" id="GO:0016740">
    <property type="term" value="F:transferase activity"/>
    <property type="evidence" value="ECO:0007669"/>
    <property type="project" value="UniProtKB-KW"/>
</dbReference>
<dbReference type="OrthoDB" id="9783380at2"/>